<reference evidence="2 3" key="1">
    <citation type="submission" date="2023-09" db="EMBL/GenBank/DDBJ databases">
        <title>Microbacterium fusihabitans sp. nov., Microbacterium phycihabitans sp. nov., and Microbacterium cervinum sp. nov., isolated from dried seaweeds of beach.</title>
        <authorList>
            <person name="Lee S.D."/>
        </authorList>
    </citation>
    <scope>NUCLEOTIDE SEQUENCE [LARGE SCALE GENOMIC DNA]</scope>
    <source>
        <strain evidence="2 3">KSW4-17</strain>
    </source>
</reference>
<accession>A0ABU3T6D9</accession>
<keyword evidence="3" id="KW-1185">Reference proteome</keyword>
<proteinExistence type="predicted"/>
<evidence type="ECO:0000313" key="3">
    <source>
        <dbReference type="Proteomes" id="UP001263371"/>
    </source>
</evidence>
<gene>
    <name evidence="2" type="ORF">RWH45_06555</name>
</gene>
<name>A0ABU3T6D9_9MICO</name>
<feature type="region of interest" description="Disordered" evidence="1">
    <location>
        <begin position="1"/>
        <end position="81"/>
    </location>
</feature>
<organism evidence="2 3">
    <name type="scientific">Microbacterium galbum</name>
    <dbReference type="NCBI Taxonomy" id="3075994"/>
    <lineage>
        <taxon>Bacteria</taxon>
        <taxon>Bacillati</taxon>
        <taxon>Actinomycetota</taxon>
        <taxon>Actinomycetes</taxon>
        <taxon>Micrococcales</taxon>
        <taxon>Microbacteriaceae</taxon>
        <taxon>Microbacterium</taxon>
    </lineage>
</organism>
<feature type="compositionally biased region" description="Basic and acidic residues" evidence="1">
    <location>
        <begin position="1"/>
        <end position="13"/>
    </location>
</feature>
<dbReference type="Proteomes" id="UP001263371">
    <property type="component" value="Unassembled WGS sequence"/>
</dbReference>
<comment type="caution">
    <text evidence="2">The sequence shown here is derived from an EMBL/GenBank/DDBJ whole genome shotgun (WGS) entry which is preliminary data.</text>
</comment>
<protein>
    <submittedName>
        <fullName evidence="2">Uncharacterized protein</fullName>
    </submittedName>
</protein>
<evidence type="ECO:0000256" key="1">
    <source>
        <dbReference type="SAM" id="MobiDB-lite"/>
    </source>
</evidence>
<feature type="compositionally biased region" description="Basic and acidic residues" evidence="1">
    <location>
        <begin position="65"/>
        <end position="81"/>
    </location>
</feature>
<dbReference type="EMBL" id="JAWDIS010000001">
    <property type="protein sequence ID" value="MDU0366870.1"/>
    <property type="molecule type" value="Genomic_DNA"/>
</dbReference>
<evidence type="ECO:0000313" key="2">
    <source>
        <dbReference type="EMBL" id="MDU0366870.1"/>
    </source>
</evidence>
<sequence length="135" mass="14703">MKVEASDSREQEVGSRILSQPPDSLLHESTADTSSSYAGEDSRGLDGADSAGYPTGAVDVGPVLNERDGHENGRADVDGAYRRQPDSSLEQQLVRLLVSDWSTEAAHLEHRVHMVSRIGQLEFVEGQGLRWVCGR</sequence>